<accession>A0A6T8RP61</accession>
<evidence type="ECO:0000256" key="2">
    <source>
        <dbReference type="ARBA" id="ARBA00009236"/>
    </source>
</evidence>
<dbReference type="InterPro" id="IPR020578">
    <property type="entry name" value="Aminotrans_V_PyrdxlP_BS"/>
</dbReference>
<evidence type="ECO:0000256" key="6">
    <source>
        <dbReference type="RuleBase" id="RU004075"/>
    </source>
</evidence>
<dbReference type="InterPro" id="IPR015422">
    <property type="entry name" value="PyrdxlP-dep_Trfase_small"/>
</dbReference>
<reference evidence="10" key="1">
    <citation type="submission" date="2021-01" db="EMBL/GenBank/DDBJ databases">
        <authorList>
            <person name="Corre E."/>
            <person name="Pelletier E."/>
            <person name="Niang G."/>
            <person name="Scheremetjew M."/>
            <person name="Finn R."/>
            <person name="Kale V."/>
            <person name="Holt S."/>
            <person name="Cochrane G."/>
            <person name="Meng A."/>
            <person name="Brown T."/>
            <person name="Cohen L."/>
        </authorList>
    </citation>
    <scope>NUCLEOTIDE SEQUENCE</scope>
    <source>
        <strain evidence="10">SAG 11-49</strain>
    </source>
</reference>
<dbReference type="PANTHER" id="PTHR21152">
    <property type="entry name" value="AMINOTRANSFERASE CLASS V"/>
    <property type="match status" value="1"/>
</dbReference>
<dbReference type="EMBL" id="HBFB01015472">
    <property type="protein sequence ID" value="CAD8678732.1"/>
    <property type="molecule type" value="Transcribed_RNA"/>
</dbReference>
<dbReference type="PROSITE" id="PS00595">
    <property type="entry name" value="AA_TRANSFER_CLASS_5"/>
    <property type="match status" value="1"/>
</dbReference>
<dbReference type="SUPFAM" id="SSF53383">
    <property type="entry name" value="PLP-dependent transferases"/>
    <property type="match status" value="1"/>
</dbReference>
<evidence type="ECO:0000313" key="10">
    <source>
        <dbReference type="EMBL" id="CAD8678732.1"/>
    </source>
</evidence>
<dbReference type="InterPro" id="IPR015424">
    <property type="entry name" value="PyrdxlP-dep_Trfase"/>
</dbReference>
<protein>
    <recommendedName>
        <fullName evidence="8">Aminotransferase class V domain-containing protein</fullName>
    </recommendedName>
</protein>
<dbReference type="InterPro" id="IPR000192">
    <property type="entry name" value="Aminotrans_V_dom"/>
</dbReference>
<comment type="cofactor">
    <cofactor evidence="1 7">
        <name>pyridoxal 5'-phosphate</name>
        <dbReference type="ChEBI" id="CHEBI:597326"/>
    </cofactor>
</comment>
<dbReference type="PANTHER" id="PTHR21152:SF24">
    <property type="entry name" value="ALANINE--GLYOXYLATE AMINOTRANSFERASE 1"/>
    <property type="match status" value="1"/>
</dbReference>
<evidence type="ECO:0000259" key="8">
    <source>
        <dbReference type="Pfam" id="PF00266"/>
    </source>
</evidence>
<feature type="domain" description="Aminotransferase class V" evidence="8">
    <location>
        <begin position="84"/>
        <end position="356"/>
    </location>
</feature>
<dbReference type="GO" id="GO:0005777">
    <property type="term" value="C:peroxisome"/>
    <property type="evidence" value="ECO:0007669"/>
    <property type="project" value="TreeGrafter"/>
</dbReference>
<dbReference type="GO" id="GO:0019265">
    <property type="term" value="P:glycine biosynthetic process, by transamination of glyoxylate"/>
    <property type="evidence" value="ECO:0007669"/>
    <property type="project" value="TreeGrafter"/>
</dbReference>
<keyword evidence="4" id="KW-0808">Transferase</keyword>
<proteinExistence type="inferred from homology"/>
<evidence type="ECO:0000256" key="5">
    <source>
        <dbReference type="ARBA" id="ARBA00022898"/>
    </source>
</evidence>
<dbReference type="GO" id="GO:0004760">
    <property type="term" value="F:L-serine-pyruvate transaminase activity"/>
    <property type="evidence" value="ECO:0007669"/>
    <property type="project" value="TreeGrafter"/>
</dbReference>
<dbReference type="EMBL" id="HBFB01015471">
    <property type="protein sequence ID" value="CAD8678730.1"/>
    <property type="molecule type" value="Transcribed_RNA"/>
</dbReference>
<evidence type="ECO:0000256" key="1">
    <source>
        <dbReference type="ARBA" id="ARBA00001933"/>
    </source>
</evidence>
<dbReference type="CDD" id="cd06451">
    <property type="entry name" value="AGAT_like"/>
    <property type="match status" value="1"/>
</dbReference>
<gene>
    <name evidence="9" type="ORF">CLEI1391_LOCUS8668</name>
    <name evidence="10" type="ORF">CLEI1391_LOCUS8669</name>
</gene>
<dbReference type="FunFam" id="3.90.1150.10:FF:000031">
    <property type="entry name" value="Serine--glyoxylate aminotransferase"/>
    <property type="match status" value="1"/>
</dbReference>
<evidence type="ECO:0000256" key="3">
    <source>
        <dbReference type="ARBA" id="ARBA00022576"/>
    </source>
</evidence>
<dbReference type="Gene3D" id="3.40.640.10">
    <property type="entry name" value="Type I PLP-dependent aspartate aminotransferase-like (Major domain)"/>
    <property type="match status" value="1"/>
</dbReference>
<organism evidence="10">
    <name type="scientific">Chlamydomonas leiostraca</name>
    <dbReference type="NCBI Taxonomy" id="1034604"/>
    <lineage>
        <taxon>Eukaryota</taxon>
        <taxon>Viridiplantae</taxon>
        <taxon>Chlorophyta</taxon>
        <taxon>core chlorophytes</taxon>
        <taxon>Chlorophyceae</taxon>
        <taxon>CS clade</taxon>
        <taxon>Chlamydomonadales</taxon>
        <taxon>Chlamydomonadaceae</taxon>
        <taxon>Chlamydomonas</taxon>
    </lineage>
</organism>
<dbReference type="AlphaFoldDB" id="A0A6T8RP61"/>
<keyword evidence="5" id="KW-0663">Pyridoxal phosphate</keyword>
<dbReference type="GO" id="GO:0008453">
    <property type="term" value="F:alanine-glyoxylate transaminase activity"/>
    <property type="evidence" value="ECO:0007669"/>
    <property type="project" value="TreeGrafter"/>
</dbReference>
<dbReference type="Gene3D" id="3.90.1150.10">
    <property type="entry name" value="Aspartate Aminotransferase, domain 1"/>
    <property type="match status" value="1"/>
</dbReference>
<dbReference type="FunFam" id="3.40.640.10:FF:000054">
    <property type="entry name" value="Serine--glyoxylate aminotransferase"/>
    <property type="match status" value="1"/>
</dbReference>
<keyword evidence="3" id="KW-0032">Aminotransferase</keyword>
<dbReference type="InterPro" id="IPR015421">
    <property type="entry name" value="PyrdxlP-dep_Trfase_major"/>
</dbReference>
<comment type="similarity">
    <text evidence="2 6">Belongs to the class-V pyridoxal-phosphate-dependent aminotransferase family.</text>
</comment>
<sequence>MLVDVGKRRLLAQLGRLAQFERSFSAMPLEVSGQNDPQPSNQPAPFSYVPPGRNTLAVPGPVNIHDRVLRAMNVPGQNHRDPWFAELYKSVLEDTKFIYQTKEGTPFIFPGTGTGGWEAALTNTLSPGDKVVCFRYGVFSHLWIDMMQRLGLDVHIIDRPWGEGADENALEDILRKDTGKKIKAVAVVHNETTTGVTSDIKGVRAAMDAANHPALLLVDGVSSIGALDFQMDEWRVDVAVTGSQKALSLPTGLAYVAASKKALEAHKTAKLKRCYYDFADYLRTNPTGNVPYTPSMPLLYGTKESIRMLKEEGFKNVVARHHRLAEGAREAVKGWGLQTLCKNPRWKSDSLTVVEVPAGIDSNKIVKNAYAKYDLSLGIGLAQINGKVFRIGHLGNLNELMLASAIAGAEMAMLDAGVKITPGSGIGRALDYWQKTAKVIPTRESMLN</sequence>
<name>A0A6T8RP61_9CHLO</name>
<evidence type="ECO:0000256" key="4">
    <source>
        <dbReference type="ARBA" id="ARBA00022679"/>
    </source>
</evidence>
<evidence type="ECO:0000313" key="9">
    <source>
        <dbReference type="EMBL" id="CAD8678730.1"/>
    </source>
</evidence>
<evidence type="ECO:0000256" key="7">
    <source>
        <dbReference type="RuleBase" id="RU004504"/>
    </source>
</evidence>
<dbReference type="Pfam" id="PF00266">
    <property type="entry name" value="Aminotran_5"/>
    <property type="match status" value="1"/>
</dbReference>